<evidence type="ECO:0000313" key="6">
    <source>
        <dbReference type="EMBL" id="KAK4455967.1"/>
    </source>
</evidence>
<organism evidence="6 7">
    <name type="scientific">Podospora aff. communis PSN243</name>
    <dbReference type="NCBI Taxonomy" id="3040156"/>
    <lineage>
        <taxon>Eukaryota</taxon>
        <taxon>Fungi</taxon>
        <taxon>Dikarya</taxon>
        <taxon>Ascomycota</taxon>
        <taxon>Pezizomycotina</taxon>
        <taxon>Sordariomycetes</taxon>
        <taxon>Sordariomycetidae</taxon>
        <taxon>Sordariales</taxon>
        <taxon>Podosporaceae</taxon>
        <taxon>Podospora</taxon>
    </lineage>
</organism>
<feature type="compositionally biased region" description="Low complexity" evidence="4">
    <location>
        <begin position="149"/>
        <end position="158"/>
    </location>
</feature>
<dbReference type="FunFam" id="3.30.390.110:FF:000002">
    <property type="entry name" value="60S ribosomal protein L28"/>
    <property type="match status" value="1"/>
</dbReference>
<gene>
    <name evidence="6" type="ORF">QBC34DRAFT_388488</name>
</gene>
<dbReference type="AlphaFoldDB" id="A0AAV9H6B2"/>
<feature type="domain" description="Ribosomal eL28/Mak16" evidence="5">
    <location>
        <begin position="37"/>
        <end position="155"/>
    </location>
</feature>
<reference evidence="6" key="1">
    <citation type="journal article" date="2023" name="Mol. Phylogenet. Evol.">
        <title>Genome-scale phylogeny and comparative genomics of the fungal order Sordariales.</title>
        <authorList>
            <person name="Hensen N."/>
            <person name="Bonometti L."/>
            <person name="Westerberg I."/>
            <person name="Brannstrom I.O."/>
            <person name="Guillou S."/>
            <person name="Cros-Aarteil S."/>
            <person name="Calhoun S."/>
            <person name="Haridas S."/>
            <person name="Kuo A."/>
            <person name="Mondo S."/>
            <person name="Pangilinan J."/>
            <person name="Riley R."/>
            <person name="LaButti K."/>
            <person name="Andreopoulos B."/>
            <person name="Lipzen A."/>
            <person name="Chen C."/>
            <person name="Yan M."/>
            <person name="Daum C."/>
            <person name="Ng V."/>
            <person name="Clum A."/>
            <person name="Steindorff A."/>
            <person name="Ohm R.A."/>
            <person name="Martin F."/>
            <person name="Silar P."/>
            <person name="Natvig D.O."/>
            <person name="Lalanne C."/>
            <person name="Gautier V."/>
            <person name="Ament-Velasquez S.L."/>
            <person name="Kruys A."/>
            <person name="Hutchinson M.I."/>
            <person name="Powell A.J."/>
            <person name="Barry K."/>
            <person name="Miller A.N."/>
            <person name="Grigoriev I.V."/>
            <person name="Debuchy R."/>
            <person name="Gladieux P."/>
            <person name="Hiltunen Thoren M."/>
            <person name="Johannesson H."/>
        </authorList>
    </citation>
    <scope>NUCLEOTIDE SEQUENCE</scope>
    <source>
        <strain evidence="6">PSN243</strain>
    </source>
</reference>
<comment type="caution">
    <text evidence="6">The sequence shown here is derived from an EMBL/GenBank/DDBJ whole genome shotgun (WGS) entry which is preliminary data.</text>
</comment>
<dbReference type="Gene3D" id="3.30.390.110">
    <property type="match status" value="1"/>
</dbReference>
<protein>
    <submittedName>
        <fullName evidence="6">Ribosomal protein L28e</fullName>
    </submittedName>
</protein>
<dbReference type="InterPro" id="IPR002672">
    <property type="entry name" value="Ribosomal_eL28"/>
</dbReference>
<comment type="similarity">
    <text evidence="1">Belongs to the eukaryotic ribosomal protein eL28 family.</text>
</comment>
<dbReference type="GO" id="GO:0006412">
    <property type="term" value="P:translation"/>
    <property type="evidence" value="ECO:0007669"/>
    <property type="project" value="InterPro"/>
</dbReference>
<evidence type="ECO:0000256" key="4">
    <source>
        <dbReference type="SAM" id="MobiDB-lite"/>
    </source>
</evidence>
<name>A0AAV9H6B2_9PEZI</name>
<dbReference type="PANTHER" id="PTHR10544">
    <property type="entry name" value="60S RIBOSOMAL PROTEIN L28"/>
    <property type="match status" value="1"/>
</dbReference>
<evidence type="ECO:0000256" key="3">
    <source>
        <dbReference type="ARBA" id="ARBA00023274"/>
    </source>
</evidence>
<evidence type="ECO:0000259" key="5">
    <source>
        <dbReference type="Pfam" id="PF01778"/>
    </source>
</evidence>
<dbReference type="Pfam" id="PF01778">
    <property type="entry name" value="Ribosomal_L28e"/>
    <property type="match status" value="1"/>
</dbReference>
<dbReference type="InterPro" id="IPR029004">
    <property type="entry name" value="Ribosomal_eL28/Mak16"/>
</dbReference>
<dbReference type="GO" id="GO:0005840">
    <property type="term" value="C:ribosome"/>
    <property type="evidence" value="ECO:0007669"/>
    <property type="project" value="UniProtKB-KW"/>
</dbReference>
<accession>A0AAV9H6B2</accession>
<evidence type="ECO:0000256" key="2">
    <source>
        <dbReference type="ARBA" id="ARBA00022980"/>
    </source>
</evidence>
<evidence type="ECO:0000256" key="1">
    <source>
        <dbReference type="ARBA" id="ARBA00007926"/>
    </source>
</evidence>
<feature type="region of interest" description="Disordered" evidence="4">
    <location>
        <begin position="149"/>
        <end position="179"/>
    </location>
</feature>
<reference evidence="6" key="2">
    <citation type="submission" date="2023-05" db="EMBL/GenBank/DDBJ databases">
        <authorList>
            <consortium name="Lawrence Berkeley National Laboratory"/>
            <person name="Steindorff A."/>
            <person name="Hensen N."/>
            <person name="Bonometti L."/>
            <person name="Westerberg I."/>
            <person name="Brannstrom I.O."/>
            <person name="Guillou S."/>
            <person name="Cros-Aarteil S."/>
            <person name="Calhoun S."/>
            <person name="Haridas S."/>
            <person name="Kuo A."/>
            <person name="Mondo S."/>
            <person name="Pangilinan J."/>
            <person name="Riley R."/>
            <person name="Labutti K."/>
            <person name="Andreopoulos B."/>
            <person name="Lipzen A."/>
            <person name="Chen C."/>
            <person name="Yanf M."/>
            <person name="Daum C."/>
            <person name="Ng V."/>
            <person name="Clum A."/>
            <person name="Ohm R."/>
            <person name="Martin F."/>
            <person name="Silar P."/>
            <person name="Natvig D."/>
            <person name="Lalanne C."/>
            <person name="Gautier V."/>
            <person name="Ament-Velasquez S.L."/>
            <person name="Kruys A."/>
            <person name="Hutchinson M.I."/>
            <person name="Powell A.J."/>
            <person name="Barry K."/>
            <person name="Miller A.N."/>
            <person name="Grigoriev I.V."/>
            <person name="Debuchy R."/>
            <person name="Gladieux P."/>
            <person name="Thoren M.H."/>
            <person name="Johannesson H."/>
        </authorList>
    </citation>
    <scope>NUCLEOTIDE SEQUENCE</scope>
    <source>
        <strain evidence="6">PSN243</strain>
    </source>
</reference>
<evidence type="ECO:0000313" key="7">
    <source>
        <dbReference type="Proteomes" id="UP001321760"/>
    </source>
</evidence>
<sequence length="179" mass="19395">MHIKKFNCRRRHSSIFPRSGLSTSPSIKMPSNVSADLVWEISRNTNSYLVKRTHGGAPQFSRDPLNLVNLNSRKHAGFVNDKAVGIAPVEKGGVVVTTKKAGSITKPSARSTVTYGGNKTTRKTFKNVASQIAKSGYRPDLRQAAVARASAIRASQRPAKPDQEKKLRGNAATRAAAEN</sequence>
<dbReference type="GO" id="GO:1990904">
    <property type="term" value="C:ribonucleoprotein complex"/>
    <property type="evidence" value="ECO:0007669"/>
    <property type="project" value="UniProtKB-KW"/>
</dbReference>
<keyword evidence="2 6" id="KW-0689">Ribosomal protein</keyword>
<dbReference type="GO" id="GO:0003735">
    <property type="term" value="F:structural constituent of ribosome"/>
    <property type="evidence" value="ECO:0007669"/>
    <property type="project" value="InterPro"/>
</dbReference>
<keyword evidence="7" id="KW-1185">Reference proteome</keyword>
<keyword evidence="3" id="KW-0687">Ribonucleoprotein</keyword>
<dbReference type="EMBL" id="MU865913">
    <property type="protein sequence ID" value="KAK4455967.1"/>
    <property type="molecule type" value="Genomic_DNA"/>
</dbReference>
<dbReference type="Proteomes" id="UP001321760">
    <property type="component" value="Unassembled WGS sequence"/>
</dbReference>
<proteinExistence type="inferred from homology"/>